<reference evidence="2 3" key="1">
    <citation type="journal article" date="2024" name="Appl. Environ. Microbiol.">
        <title>Pontiella agarivorans sp. nov., a novel marine anaerobic bacterium capable of degrading macroalgal polysaccharides and fixing nitrogen.</title>
        <authorList>
            <person name="Liu N."/>
            <person name="Kivenson V."/>
            <person name="Peng X."/>
            <person name="Cui Z."/>
            <person name="Lankiewicz T.S."/>
            <person name="Gosselin K.M."/>
            <person name="English C.J."/>
            <person name="Blair E.M."/>
            <person name="O'Malley M.A."/>
            <person name="Valentine D.L."/>
        </authorList>
    </citation>
    <scope>NUCLEOTIDE SEQUENCE [LARGE SCALE GENOMIC DNA]</scope>
    <source>
        <strain evidence="2 3">NLcol2</strain>
    </source>
</reference>
<keyword evidence="2" id="KW-0813">Transport</keyword>
<name>A0ABU5MWN9_9BACT</name>
<dbReference type="PROSITE" id="PS51094">
    <property type="entry name" value="PTS_EIIA_TYPE_2"/>
    <property type="match status" value="1"/>
</dbReference>
<comment type="caution">
    <text evidence="2">The sequence shown here is derived from an EMBL/GenBank/DDBJ whole genome shotgun (WGS) entry which is preliminary data.</text>
</comment>
<feature type="domain" description="PTS EIIA type-2" evidence="1">
    <location>
        <begin position="5"/>
        <end position="149"/>
    </location>
</feature>
<dbReference type="Proteomes" id="UP001290861">
    <property type="component" value="Unassembled WGS sequence"/>
</dbReference>
<keyword evidence="2" id="KW-0762">Sugar transport</keyword>
<evidence type="ECO:0000313" key="2">
    <source>
        <dbReference type="EMBL" id="MDZ8118643.1"/>
    </source>
</evidence>
<dbReference type="PANTHER" id="PTHR47738:SF2">
    <property type="entry name" value="PTS SYSTEM FRUCTOSE-LIKE EIIA COMPONENT"/>
    <property type="match status" value="1"/>
</dbReference>
<dbReference type="RefSeq" id="WP_322608441.1">
    <property type="nucleotide sequence ID" value="NZ_JARVCO010000010.1"/>
</dbReference>
<keyword evidence="3" id="KW-1185">Reference proteome</keyword>
<dbReference type="Gene3D" id="3.40.930.10">
    <property type="entry name" value="Mannitol-specific EII, Chain A"/>
    <property type="match status" value="1"/>
</dbReference>
<dbReference type="CDD" id="cd00211">
    <property type="entry name" value="PTS_IIA_fru"/>
    <property type="match status" value="1"/>
</dbReference>
<organism evidence="2 3">
    <name type="scientific">Pontiella agarivorans</name>
    <dbReference type="NCBI Taxonomy" id="3038953"/>
    <lineage>
        <taxon>Bacteria</taxon>
        <taxon>Pseudomonadati</taxon>
        <taxon>Kiritimatiellota</taxon>
        <taxon>Kiritimatiellia</taxon>
        <taxon>Kiritimatiellales</taxon>
        <taxon>Pontiellaceae</taxon>
        <taxon>Pontiella</taxon>
    </lineage>
</organism>
<dbReference type="PANTHER" id="PTHR47738">
    <property type="entry name" value="PTS SYSTEM FRUCTOSE-LIKE EIIA COMPONENT-RELATED"/>
    <property type="match status" value="1"/>
</dbReference>
<dbReference type="Pfam" id="PF00359">
    <property type="entry name" value="PTS_EIIA_2"/>
    <property type="match status" value="1"/>
</dbReference>
<protein>
    <submittedName>
        <fullName evidence="2">PTS sugar transporter subunit IIA</fullName>
    </submittedName>
</protein>
<dbReference type="InterPro" id="IPR016152">
    <property type="entry name" value="PTrfase/Anion_transptr"/>
</dbReference>
<accession>A0ABU5MWN9</accession>
<proteinExistence type="predicted"/>
<dbReference type="InterPro" id="IPR002178">
    <property type="entry name" value="PTS_EIIA_type-2_dom"/>
</dbReference>
<sequence length="149" mass="16308">MNLKKVLSPETVWVDLKGDSKAGVIEEMVDRLVAAGKVDERDAVLNAVIEREAKMSTGMQNGVAIPHGKTDSVNELVAAVGVHKQGVDFDSMDGMPSHIFIMTLSPEKRTGPHIQFLAEVSRAISQPEEREKLLQAKTHGEMYELLTGK</sequence>
<evidence type="ECO:0000313" key="3">
    <source>
        <dbReference type="Proteomes" id="UP001290861"/>
    </source>
</evidence>
<dbReference type="EMBL" id="JARVCO010000010">
    <property type="protein sequence ID" value="MDZ8118643.1"/>
    <property type="molecule type" value="Genomic_DNA"/>
</dbReference>
<evidence type="ECO:0000259" key="1">
    <source>
        <dbReference type="PROSITE" id="PS51094"/>
    </source>
</evidence>
<gene>
    <name evidence="2" type="ORF">P9H32_08375</name>
</gene>
<dbReference type="InterPro" id="IPR051541">
    <property type="entry name" value="PTS_SugarTrans_NitroReg"/>
</dbReference>
<dbReference type="SUPFAM" id="SSF55804">
    <property type="entry name" value="Phoshotransferase/anion transport protein"/>
    <property type="match status" value="1"/>
</dbReference>